<dbReference type="SUPFAM" id="SSF90123">
    <property type="entry name" value="ABC transporter transmembrane region"/>
    <property type="match status" value="1"/>
</dbReference>
<dbReference type="InterPro" id="IPR036640">
    <property type="entry name" value="ABC1_TM_sf"/>
</dbReference>
<dbReference type="GO" id="GO:0042883">
    <property type="term" value="P:cysteine transport"/>
    <property type="evidence" value="ECO:0007669"/>
    <property type="project" value="InterPro"/>
</dbReference>
<name>C7QYR5_JONDD</name>
<dbReference type="InterPro" id="IPR039421">
    <property type="entry name" value="Type_1_exporter"/>
</dbReference>
<feature type="transmembrane region" description="Helical" evidence="7">
    <location>
        <begin position="57"/>
        <end position="77"/>
    </location>
</feature>
<dbReference type="KEGG" id="jde:Jden_1656"/>
<dbReference type="NCBIfam" id="TIGR02857">
    <property type="entry name" value="CydD"/>
    <property type="match status" value="1"/>
</dbReference>
<dbReference type="InterPro" id="IPR014216">
    <property type="entry name" value="ABC_transptr_CydD"/>
</dbReference>
<gene>
    <name evidence="10" type="ordered locus">Jden_1656</name>
</gene>
<sequence length="561" mass="58732">MKPLDPDLLRHTSAARGYVILTAALGFVTSGLVLAQAVLLAAVLAPVITANATLTDVRVPLIALACVAVARAGVAALQTRFAHRAATRVIAGLRRDLLTRALALGPRWLTAPTESGTRASDLHTLTTRGLEDLRPYIINYLPQLLLTATVTPVALVLVFGLDIISGLIIAGTIPLVPLFMILVGTLTQTSSQRRLVTMSRLGAQVLDLLTGLATLRSFGRERGPAARVRALGEAYTRSTMTTLRVAFLSGMVLELLTTLSVALVAVAMGLRLVYGQVGLEAALAVIILAPEVHLPLRQVGQHFHASTNGIAAWERAKAVLDEPVRPPGQVCLSGHGDVRIDVRDVSVGSPERAVDAPAGVSFSVEPGVITALRGPSGSGKSTAVLVALGLVTPTSGRVTVTQGGVTTDMPDVEVGTLWRHVAWLNQRSPLPPASLAEILGVADHTPERVQQALAASGLDTVVAGLAAGLDTRVGYGGVGLSVGQRQRVHVARTLLSDAGVVVLDEPTAHLDAATEETVMAAMKDLRDAGRAVLVVAHRPSLLSLADRVVDVRSSVWERSPV</sequence>
<evidence type="ECO:0000313" key="10">
    <source>
        <dbReference type="EMBL" id="ACV09304.1"/>
    </source>
</evidence>
<evidence type="ECO:0000256" key="1">
    <source>
        <dbReference type="ARBA" id="ARBA00004651"/>
    </source>
</evidence>
<dbReference type="GO" id="GO:0140359">
    <property type="term" value="F:ABC-type transporter activity"/>
    <property type="evidence" value="ECO:0007669"/>
    <property type="project" value="InterPro"/>
</dbReference>
<evidence type="ECO:0000256" key="7">
    <source>
        <dbReference type="SAM" id="Phobius"/>
    </source>
</evidence>
<keyword evidence="2 7" id="KW-0812">Transmembrane</keyword>
<evidence type="ECO:0000256" key="3">
    <source>
        <dbReference type="ARBA" id="ARBA00022741"/>
    </source>
</evidence>
<dbReference type="HOGENOM" id="CLU_000604_84_9_11"/>
<keyword evidence="11" id="KW-1185">Reference proteome</keyword>
<evidence type="ECO:0000259" key="8">
    <source>
        <dbReference type="PROSITE" id="PS50893"/>
    </source>
</evidence>
<comment type="subcellular location">
    <subcellularLocation>
        <location evidence="1">Cell membrane</location>
        <topology evidence="1">Multi-pass membrane protein</topology>
    </subcellularLocation>
</comment>
<evidence type="ECO:0000256" key="5">
    <source>
        <dbReference type="ARBA" id="ARBA00022989"/>
    </source>
</evidence>
<dbReference type="CDD" id="cd18584">
    <property type="entry name" value="ABC_6TM_AarD_CydD"/>
    <property type="match status" value="1"/>
</dbReference>
<dbReference type="InterPro" id="IPR003593">
    <property type="entry name" value="AAA+_ATPase"/>
</dbReference>
<keyword evidence="6 7" id="KW-0472">Membrane</keyword>
<keyword evidence="4 10" id="KW-0067">ATP-binding</keyword>
<dbReference type="GO" id="GO:0016887">
    <property type="term" value="F:ATP hydrolysis activity"/>
    <property type="evidence" value="ECO:0007669"/>
    <property type="project" value="InterPro"/>
</dbReference>
<dbReference type="Gene3D" id="1.20.1560.10">
    <property type="entry name" value="ABC transporter type 1, transmembrane domain"/>
    <property type="match status" value="1"/>
</dbReference>
<protein>
    <submittedName>
        <fullName evidence="10">ABC transporter, CydDC cysteine exporter (CydDC-E) family, permease/ATP-binding protein CydD</fullName>
    </submittedName>
</protein>
<dbReference type="EMBL" id="CP001706">
    <property type="protein sequence ID" value="ACV09304.1"/>
    <property type="molecule type" value="Genomic_DNA"/>
</dbReference>
<evidence type="ECO:0000313" key="11">
    <source>
        <dbReference type="Proteomes" id="UP000000628"/>
    </source>
</evidence>
<feature type="transmembrane region" description="Helical" evidence="7">
    <location>
        <begin position="20"/>
        <end position="45"/>
    </location>
</feature>
<dbReference type="GO" id="GO:0005886">
    <property type="term" value="C:plasma membrane"/>
    <property type="evidence" value="ECO:0007669"/>
    <property type="project" value="UniProtKB-SubCell"/>
</dbReference>
<dbReference type="STRING" id="471856.Jden_1656"/>
<dbReference type="Gene3D" id="3.40.50.300">
    <property type="entry name" value="P-loop containing nucleotide triphosphate hydrolases"/>
    <property type="match status" value="1"/>
</dbReference>
<dbReference type="SUPFAM" id="SSF52540">
    <property type="entry name" value="P-loop containing nucleoside triphosphate hydrolases"/>
    <property type="match status" value="1"/>
</dbReference>
<evidence type="ECO:0000259" key="9">
    <source>
        <dbReference type="PROSITE" id="PS50929"/>
    </source>
</evidence>
<reference evidence="10 11" key="1">
    <citation type="journal article" date="2009" name="Stand. Genomic Sci.">
        <title>Complete genome sequence of Jonesia denitrificans type strain (Prevot 55134).</title>
        <authorList>
            <person name="Pukall R."/>
            <person name="Gehrich-Schroter G."/>
            <person name="Lapidus A."/>
            <person name="Nolan M."/>
            <person name="Glavina Del Rio T."/>
            <person name="Lucas S."/>
            <person name="Chen F."/>
            <person name="Tice H."/>
            <person name="Pitluck S."/>
            <person name="Cheng J.F."/>
            <person name="Copeland A."/>
            <person name="Saunders E."/>
            <person name="Brettin T."/>
            <person name="Detter J.C."/>
            <person name="Bruce D."/>
            <person name="Goodwin L."/>
            <person name="Pati A."/>
            <person name="Ivanova N."/>
            <person name="Mavromatis K."/>
            <person name="Ovchinnikova G."/>
            <person name="Chen A."/>
            <person name="Palaniappan K."/>
            <person name="Land M."/>
            <person name="Hauser L."/>
            <person name="Chang Y.J."/>
            <person name="Jeffries C.D."/>
            <person name="Chain P."/>
            <person name="Goker M."/>
            <person name="Bristow J."/>
            <person name="Eisen J.A."/>
            <person name="Markowitz V."/>
            <person name="Hugenholtz P."/>
            <person name="Kyrpides N.C."/>
            <person name="Klenk H.P."/>
            <person name="Han C."/>
        </authorList>
    </citation>
    <scope>NUCLEOTIDE SEQUENCE [LARGE SCALE GENOMIC DNA]</scope>
    <source>
        <strain evidence="11">ATCC 14870 / DSM 20603 / BCRC 15368 / CIP 55.134 / JCM 11481 / NBRC 15587 / NCTC 10816 / Prevot 55134</strain>
    </source>
</reference>
<dbReference type="PROSITE" id="PS50893">
    <property type="entry name" value="ABC_TRANSPORTER_2"/>
    <property type="match status" value="1"/>
</dbReference>
<keyword evidence="5 7" id="KW-1133">Transmembrane helix</keyword>
<dbReference type="InterPro" id="IPR027417">
    <property type="entry name" value="P-loop_NTPase"/>
</dbReference>
<organism evidence="10 11">
    <name type="scientific">Jonesia denitrificans (strain ATCC 14870 / DSM 20603 / BCRC 15368 / CIP 55.134 / JCM 11481 / NBRC 15587 / NCTC 10816 / Prevot 55134)</name>
    <name type="common">Listeria denitrificans</name>
    <dbReference type="NCBI Taxonomy" id="471856"/>
    <lineage>
        <taxon>Bacteria</taxon>
        <taxon>Bacillati</taxon>
        <taxon>Actinomycetota</taxon>
        <taxon>Actinomycetes</taxon>
        <taxon>Micrococcales</taxon>
        <taxon>Jonesiaceae</taxon>
        <taxon>Jonesia</taxon>
    </lineage>
</organism>
<feature type="domain" description="ABC transmembrane type-1" evidence="9">
    <location>
        <begin position="20"/>
        <end position="308"/>
    </location>
</feature>
<dbReference type="PANTHER" id="PTHR24221">
    <property type="entry name" value="ATP-BINDING CASSETTE SUB-FAMILY B"/>
    <property type="match status" value="1"/>
</dbReference>
<dbReference type="InterPro" id="IPR003439">
    <property type="entry name" value="ABC_transporter-like_ATP-bd"/>
</dbReference>
<dbReference type="OrthoDB" id="9806127at2"/>
<keyword evidence="3" id="KW-0547">Nucleotide-binding</keyword>
<feature type="transmembrane region" description="Helical" evidence="7">
    <location>
        <begin position="137"/>
        <end position="157"/>
    </location>
</feature>
<dbReference type="RefSeq" id="WP_015771932.1">
    <property type="nucleotide sequence ID" value="NC_013174.1"/>
</dbReference>
<dbReference type="Proteomes" id="UP000000628">
    <property type="component" value="Chromosome"/>
</dbReference>
<feature type="domain" description="ABC transporter" evidence="8">
    <location>
        <begin position="340"/>
        <end position="561"/>
    </location>
</feature>
<dbReference type="InterPro" id="IPR011527">
    <property type="entry name" value="ABC1_TM_dom"/>
</dbReference>
<accession>C7QYR5</accession>
<proteinExistence type="predicted"/>
<evidence type="ECO:0000256" key="4">
    <source>
        <dbReference type="ARBA" id="ARBA00022840"/>
    </source>
</evidence>
<feature type="transmembrane region" description="Helical" evidence="7">
    <location>
        <begin position="245"/>
        <end position="266"/>
    </location>
</feature>
<evidence type="ECO:0000256" key="2">
    <source>
        <dbReference type="ARBA" id="ARBA00022692"/>
    </source>
</evidence>
<dbReference type="Pfam" id="PF00664">
    <property type="entry name" value="ABC_membrane"/>
    <property type="match status" value="1"/>
</dbReference>
<evidence type="ECO:0000256" key="6">
    <source>
        <dbReference type="ARBA" id="ARBA00023136"/>
    </source>
</evidence>
<dbReference type="eggNOG" id="COG4988">
    <property type="taxonomic scope" value="Bacteria"/>
</dbReference>
<dbReference type="PANTHER" id="PTHR24221:SF590">
    <property type="entry name" value="COMPONENT LINKED WITH THE ASSEMBLY OF CYTOCHROME' TRANSPORT TRANSMEMBRANE ATP-BINDING PROTEIN ABC TRANSPORTER CYDD-RELATED"/>
    <property type="match status" value="1"/>
</dbReference>
<feature type="transmembrane region" description="Helical" evidence="7">
    <location>
        <begin position="163"/>
        <end position="186"/>
    </location>
</feature>
<dbReference type="SMART" id="SM00382">
    <property type="entry name" value="AAA"/>
    <property type="match status" value="1"/>
</dbReference>
<dbReference type="PROSITE" id="PS50929">
    <property type="entry name" value="ABC_TM1F"/>
    <property type="match status" value="1"/>
</dbReference>
<dbReference type="Pfam" id="PF00005">
    <property type="entry name" value="ABC_tran"/>
    <property type="match status" value="1"/>
</dbReference>
<dbReference type="GO" id="GO:0005524">
    <property type="term" value="F:ATP binding"/>
    <property type="evidence" value="ECO:0007669"/>
    <property type="project" value="UniProtKB-KW"/>
</dbReference>
<dbReference type="AlphaFoldDB" id="C7QYR5"/>